<organism evidence="1">
    <name type="scientific">Rhizophora mucronata</name>
    <name type="common">Asiatic mangrove</name>
    <dbReference type="NCBI Taxonomy" id="61149"/>
    <lineage>
        <taxon>Eukaryota</taxon>
        <taxon>Viridiplantae</taxon>
        <taxon>Streptophyta</taxon>
        <taxon>Embryophyta</taxon>
        <taxon>Tracheophyta</taxon>
        <taxon>Spermatophyta</taxon>
        <taxon>Magnoliopsida</taxon>
        <taxon>eudicotyledons</taxon>
        <taxon>Gunneridae</taxon>
        <taxon>Pentapetalae</taxon>
        <taxon>rosids</taxon>
        <taxon>fabids</taxon>
        <taxon>Malpighiales</taxon>
        <taxon>Rhizophoraceae</taxon>
        <taxon>Rhizophora</taxon>
    </lineage>
</organism>
<sequence>MHHEFWLKTSLQCTKETFVLSRGVERNSSRTNIWCSPWKGCKVTFKWA</sequence>
<reference evidence="1" key="1">
    <citation type="submission" date="2018-02" db="EMBL/GenBank/DDBJ databases">
        <title>Rhizophora mucronata_Transcriptome.</title>
        <authorList>
            <person name="Meera S.P."/>
            <person name="Sreeshan A."/>
            <person name="Augustine A."/>
        </authorList>
    </citation>
    <scope>NUCLEOTIDE SEQUENCE</scope>
    <source>
        <tissue evidence="1">Leaf</tissue>
    </source>
</reference>
<name>A0A2P2JQ02_RHIMU</name>
<proteinExistence type="predicted"/>
<protein>
    <submittedName>
        <fullName evidence="1">Uncharacterized protein</fullName>
    </submittedName>
</protein>
<accession>A0A2P2JQ02</accession>
<dbReference type="EMBL" id="GGEC01015061">
    <property type="protein sequence ID" value="MBW95544.1"/>
    <property type="molecule type" value="Transcribed_RNA"/>
</dbReference>
<dbReference type="AlphaFoldDB" id="A0A2P2JQ02"/>
<evidence type="ECO:0000313" key="1">
    <source>
        <dbReference type="EMBL" id="MBW95544.1"/>
    </source>
</evidence>